<comment type="caution">
    <text evidence="2">The sequence shown here is derived from an EMBL/GenBank/DDBJ whole genome shotgun (WGS) entry which is preliminary data.</text>
</comment>
<sequence>MGKCSGELQQERQEIFHNLYEGKIPKRVPIVAWVTVEFAIQYAGLDILKAQWNPGLLEDAFRKVADDFYSDIFPIRDAVRFPVFYQMLGAKNFVMGSNGFLQHPEISAMHSDEYEAFIKSPMDFILETILPRIYSALDTNPISRSLVMAKAYKAHCDTVGFLNGVIIPDLEREYGKYQAPLQSYAMTAVPMDFIADQLRGFKEISLDIRRKPKQLTEACEAVCDIMLKRGIPAHPSIYNYTFIPLHMPPYMRTRDYEKIFYPTFKRTIDGIAAAGGKSYLFLEQDWSRFLDSLYDLPENTILRFEYGDPKEIKKKLGERHIITGLYPLGLLQTGTKQQCVDKAKELIDILAPGGKYFFDFDKNIITVNSVNIDNLHAVLETYHTYGVY</sequence>
<dbReference type="Proteomes" id="UP001165422">
    <property type="component" value="Unassembled WGS sequence"/>
</dbReference>
<keyword evidence="3" id="KW-1185">Reference proteome</keyword>
<evidence type="ECO:0000313" key="3">
    <source>
        <dbReference type="Proteomes" id="UP001165422"/>
    </source>
</evidence>
<evidence type="ECO:0000259" key="1">
    <source>
        <dbReference type="Pfam" id="PF01208"/>
    </source>
</evidence>
<dbReference type="InterPro" id="IPR000257">
    <property type="entry name" value="Uroporphyrinogen_deCOase"/>
</dbReference>
<gene>
    <name evidence="2" type="ORF">LN736_16525</name>
</gene>
<dbReference type="Pfam" id="PF01208">
    <property type="entry name" value="URO-D"/>
    <property type="match status" value="1"/>
</dbReference>
<proteinExistence type="predicted"/>
<evidence type="ECO:0000313" key="2">
    <source>
        <dbReference type="EMBL" id="MCC9296456.1"/>
    </source>
</evidence>
<dbReference type="RefSeq" id="WP_229982022.1">
    <property type="nucleotide sequence ID" value="NZ_JAJJPB010000032.1"/>
</dbReference>
<reference evidence="2" key="1">
    <citation type="submission" date="2021-11" db="EMBL/GenBank/DDBJ databases">
        <authorList>
            <person name="Qingchun L."/>
            <person name="Dong Z."/>
            <person name="Zongwei Q."/>
            <person name="Jia Z."/>
            <person name="Duotao L."/>
        </authorList>
    </citation>
    <scope>NUCLEOTIDE SEQUENCE</scope>
    <source>
        <strain evidence="2">WLY-B-L2</strain>
    </source>
</reference>
<organism evidence="2 3">
    <name type="scientific">Clostridium aromativorans</name>
    <dbReference type="NCBI Taxonomy" id="2836848"/>
    <lineage>
        <taxon>Bacteria</taxon>
        <taxon>Bacillati</taxon>
        <taxon>Bacillota</taxon>
        <taxon>Clostridia</taxon>
        <taxon>Eubacteriales</taxon>
        <taxon>Clostridiaceae</taxon>
        <taxon>Clostridium</taxon>
    </lineage>
</organism>
<feature type="domain" description="Uroporphyrinogen decarboxylase (URO-D)" evidence="1">
    <location>
        <begin position="246"/>
        <end position="385"/>
    </location>
</feature>
<accession>A0ABS8N9G7</accession>
<name>A0ABS8N9G7_9CLOT</name>
<dbReference type="EMBL" id="JAJJPB010000032">
    <property type="protein sequence ID" value="MCC9296456.1"/>
    <property type="molecule type" value="Genomic_DNA"/>
</dbReference>
<dbReference type="Gene3D" id="3.20.20.210">
    <property type="match status" value="1"/>
</dbReference>
<dbReference type="InterPro" id="IPR038071">
    <property type="entry name" value="UROD/MetE-like_sf"/>
</dbReference>
<dbReference type="SUPFAM" id="SSF51726">
    <property type="entry name" value="UROD/MetE-like"/>
    <property type="match status" value="1"/>
</dbReference>
<protein>
    <submittedName>
        <fullName evidence="2">Uroporphyrinogen decarboxylase</fullName>
    </submittedName>
</protein>